<proteinExistence type="predicted"/>
<dbReference type="OrthoDB" id="9112696at2"/>
<dbReference type="AlphaFoldDB" id="A0A1N7S8K5"/>
<keyword evidence="2" id="KW-1185">Reference proteome</keyword>
<dbReference type="EMBL" id="CYGY02000035">
    <property type="protein sequence ID" value="SIT43707.1"/>
    <property type="molecule type" value="Genomic_DNA"/>
</dbReference>
<dbReference type="RefSeq" id="WP_087735903.1">
    <property type="nucleotide sequence ID" value="NZ_CYGY02000035.1"/>
</dbReference>
<accession>A0A1N7S8K5</accession>
<dbReference type="Proteomes" id="UP000195569">
    <property type="component" value="Unassembled WGS sequence"/>
</dbReference>
<name>A0A1N7S8K5_9BURK</name>
<organism evidence="1 2">
    <name type="scientific">Paraburkholderia piptadeniae</name>
    <dbReference type="NCBI Taxonomy" id="1701573"/>
    <lineage>
        <taxon>Bacteria</taxon>
        <taxon>Pseudomonadati</taxon>
        <taxon>Pseudomonadota</taxon>
        <taxon>Betaproteobacteria</taxon>
        <taxon>Burkholderiales</taxon>
        <taxon>Burkholderiaceae</taxon>
        <taxon>Paraburkholderia</taxon>
    </lineage>
</organism>
<gene>
    <name evidence="1" type="ORF">BN2476_350249</name>
</gene>
<reference evidence="1" key="1">
    <citation type="submission" date="2016-12" db="EMBL/GenBank/DDBJ databases">
        <authorList>
            <person name="Moulin L."/>
        </authorList>
    </citation>
    <scope>NUCLEOTIDE SEQUENCE [LARGE SCALE GENOMIC DNA]</scope>
    <source>
        <strain evidence="1">STM 7183</strain>
    </source>
</reference>
<protein>
    <submittedName>
        <fullName evidence="1">Uncharacterized protein</fullName>
    </submittedName>
</protein>
<evidence type="ECO:0000313" key="2">
    <source>
        <dbReference type="Proteomes" id="UP000195569"/>
    </source>
</evidence>
<comment type="caution">
    <text evidence="1">The sequence shown here is derived from an EMBL/GenBank/DDBJ whole genome shotgun (WGS) entry which is preliminary data.</text>
</comment>
<sequence length="68" mass="7574">MKATILADGTLHVAPESDVEAYALDQWCRVNIDYRRADVHAPKICVDFNDYPGAMQSLTLRPPGEAQQ</sequence>
<evidence type="ECO:0000313" key="1">
    <source>
        <dbReference type="EMBL" id="SIT43707.1"/>
    </source>
</evidence>